<sequence>RFWFERDRLARDLLDQNRPADALPIADDTAQTRDRNRADAALLSGWIALRALHDPARAEKHFRVLSEMSSILNRATGLYWLGRAHAQAGNMASATADWQQAAGAPETFYGQMAIAKLANAGNTLFTPT</sequence>
<protein>
    <submittedName>
        <fullName evidence="2">CAZy families GH23 protein</fullName>
    </submittedName>
</protein>
<dbReference type="Gene3D" id="1.25.20.10">
    <property type="entry name" value="Bacterial muramidases"/>
    <property type="match status" value="1"/>
</dbReference>
<reference evidence="2" key="1">
    <citation type="journal article" date="2013" name="Environ. Microbiol.">
        <title>Seasonally variable intestinal metagenomes of the red palm weevil (Rhynchophorus ferrugineus).</title>
        <authorList>
            <person name="Jia S."/>
            <person name="Zhang X."/>
            <person name="Zhang G."/>
            <person name="Yin A."/>
            <person name="Zhang S."/>
            <person name="Li F."/>
            <person name="Wang L."/>
            <person name="Zhao D."/>
            <person name="Yun Q."/>
            <person name="Tala"/>
            <person name="Wang J."/>
            <person name="Sun G."/>
            <person name="Baabdullah M."/>
            <person name="Yu X."/>
            <person name="Hu S."/>
            <person name="Al-Mssallem I.S."/>
            <person name="Yu J."/>
        </authorList>
    </citation>
    <scope>NUCLEOTIDE SEQUENCE</scope>
</reference>
<organism evidence="2">
    <name type="scientific">uncultured Acetobacter sp</name>
    <dbReference type="NCBI Taxonomy" id="114714"/>
    <lineage>
        <taxon>Bacteria</taxon>
        <taxon>Pseudomonadati</taxon>
        <taxon>Pseudomonadota</taxon>
        <taxon>Alphaproteobacteria</taxon>
        <taxon>Acetobacterales</taxon>
        <taxon>Acetobacteraceae</taxon>
        <taxon>Acetobacter</taxon>
        <taxon>environmental samples</taxon>
    </lineage>
</organism>
<accession>A0A060C412</accession>
<dbReference type="AlphaFoldDB" id="A0A060C412"/>
<dbReference type="GO" id="GO:0004553">
    <property type="term" value="F:hydrolase activity, hydrolyzing O-glycosyl compounds"/>
    <property type="evidence" value="ECO:0007669"/>
    <property type="project" value="InterPro"/>
</dbReference>
<evidence type="ECO:0000256" key="1">
    <source>
        <dbReference type="ARBA" id="ARBA00022729"/>
    </source>
</evidence>
<dbReference type="SUPFAM" id="SSF48435">
    <property type="entry name" value="Bacterial muramidases"/>
    <property type="match status" value="1"/>
</dbReference>
<dbReference type="EMBL" id="KF122648">
    <property type="protein sequence ID" value="AIA89944.1"/>
    <property type="molecule type" value="Genomic_DNA"/>
</dbReference>
<feature type="non-terminal residue" evidence="2">
    <location>
        <position position="128"/>
    </location>
</feature>
<proteinExistence type="predicted"/>
<name>A0A060C412_9PROT</name>
<evidence type="ECO:0000313" key="2">
    <source>
        <dbReference type="EMBL" id="AIA89944.1"/>
    </source>
</evidence>
<dbReference type="InterPro" id="IPR008939">
    <property type="entry name" value="Lytic_TGlycosylase_superhlx_U"/>
</dbReference>
<keyword evidence="1" id="KW-0732">Signal</keyword>
<dbReference type="GO" id="GO:0042597">
    <property type="term" value="C:periplasmic space"/>
    <property type="evidence" value="ECO:0007669"/>
    <property type="project" value="InterPro"/>
</dbReference>
<feature type="non-terminal residue" evidence="2">
    <location>
        <position position="1"/>
    </location>
</feature>